<dbReference type="eggNOG" id="ENOG502ZCJ5">
    <property type="taxonomic scope" value="Bacteria"/>
</dbReference>
<evidence type="ECO:0000313" key="3">
    <source>
        <dbReference type="Proteomes" id="UP000009284"/>
    </source>
</evidence>
<evidence type="ECO:0000313" key="2">
    <source>
        <dbReference type="EMBL" id="AEP35911.1"/>
    </source>
</evidence>
<dbReference type="STRING" id="1008459.TASI_0120"/>
<feature type="domain" description="Tlde1" evidence="1">
    <location>
        <begin position="24"/>
        <end position="146"/>
    </location>
</feature>
<reference key="1">
    <citation type="submission" date="2011-09" db="EMBL/GenBank/DDBJ databases">
        <title>Genomic characterization of the Taylorella genus.</title>
        <authorList>
            <person name="Hebert L."/>
            <person name="Moumen B."/>
            <person name="Pons N."/>
            <person name="Duquesne F."/>
            <person name="Breuil M.-F."/>
            <person name="Goux D."/>
            <person name="Batto J.-M."/>
            <person name="Renault P."/>
            <person name="Laugier C."/>
            <person name="Petry S."/>
        </authorList>
    </citation>
    <scope>NUCLEOTIDE SEQUENCE</scope>
    <source>
        <strain>MCE3</strain>
    </source>
</reference>
<dbReference type="Proteomes" id="UP000009284">
    <property type="component" value="Chromosome"/>
</dbReference>
<sequence length="167" mass="18753">MLICRFEINSSKKSAKLICPGIGTFEAFTGKDPYTNRLECAHITYAPIPPGSYWIVDRPVGLIKKLKKGVGIKLKPTLKDDWFALFRVDNKIDDFTSYNSNERSLFSLHPKVGSGVSLGCITLTHKSEFDFLRAKLLNQEPMNIPNTSIRTYGIILVRALDSIKNVC</sequence>
<accession>G4QD94</accession>
<dbReference type="KEGG" id="tas:TASI_0120"/>
<keyword evidence="3" id="KW-1185">Reference proteome</keyword>
<gene>
    <name evidence="2" type="ordered locus">TASI_0120</name>
</gene>
<protein>
    <recommendedName>
        <fullName evidence="1">Tlde1 domain-containing protein</fullName>
    </recommendedName>
</protein>
<organism evidence="2 3">
    <name type="scientific">Taylorella asinigenitalis (strain MCE3)</name>
    <dbReference type="NCBI Taxonomy" id="1008459"/>
    <lineage>
        <taxon>Bacteria</taxon>
        <taxon>Pseudomonadati</taxon>
        <taxon>Pseudomonadota</taxon>
        <taxon>Betaproteobacteria</taxon>
        <taxon>Burkholderiales</taxon>
        <taxon>Alcaligenaceae</taxon>
        <taxon>Taylorella</taxon>
    </lineage>
</organism>
<dbReference type="AlphaFoldDB" id="G4QD94"/>
<dbReference type="Pfam" id="PF10908">
    <property type="entry name" value="Tlde1_dom"/>
    <property type="match status" value="1"/>
</dbReference>
<dbReference type="OrthoDB" id="3034895at2"/>
<name>G4QD94_TAYAM</name>
<dbReference type="HOGENOM" id="CLU_117116_0_0_4"/>
<dbReference type="InterPro" id="IPR021225">
    <property type="entry name" value="Tlde1_dom"/>
</dbReference>
<dbReference type="RefSeq" id="WP_014110810.1">
    <property type="nucleotide sequence ID" value="NC_016043.1"/>
</dbReference>
<reference evidence="2 3" key="2">
    <citation type="journal article" date="2012" name="PLoS ONE">
        <title>Genomic characterization of the taylorella genus.</title>
        <authorList>
            <person name="Hebert L."/>
            <person name="Moumen B."/>
            <person name="Pons N."/>
            <person name="Duquesne F."/>
            <person name="Breuil M.F."/>
            <person name="Goux D."/>
            <person name="Batto J.M."/>
            <person name="Laugier C."/>
            <person name="Renault P."/>
            <person name="Petry S."/>
        </authorList>
    </citation>
    <scope>NUCLEOTIDE SEQUENCE [LARGE SCALE GENOMIC DNA]</scope>
    <source>
        <strain evidence="2 3">MCE3</strain>
    </source>
</reference>
<proteinExistence type="predicted"/>
<dbReference type="EMBL" id="CP003059">
    <property type="protein sequence ID" value="AEP35911.1"/>
    <property type="molecule type" value="Genomic_DNA"/>
</dbReference>
<evidence type="ECO:0000259" key="1">
    <source>
        <dbReference type="Pfam" id="PF10908"/>
    </source>
</evidence>